<comment type="caution">
    <text evidence="3">The sequence shown here is derived from an EMBL/GenBank/DDBJ whole genome shotgun (WGS) entry which is preliminary data.</text>
</comment>
<name>A0ABR3XB92_9EURO</name>
<evidence type="ECO:0000256" key="1">
    <source>
        <dbReference type="SAM" id="MobiDB-lite"/>
    </source>
</evidence>
<dbReference type="PANTHER" id="PTHR36183:SF2">
    <property type="entry name" value="BETA-GLUCURONIDASE C-TERMINAL DOMAIN-CONTAINING PROTEIN"/>
    <property type="match status" value="1"/>
</dbReference>
<feature type="region of interest" description="Disordered" evidence="1">
    <location>
        <begin position="1"/>
        <end position="25"/>
    </location>
</feature>
<organism evidence="3 4">
    <name type="scientific">Paecilomyces lecythidis</name>
    <dbReference type="NCBI Taxonomy" id="3004212"/>
    <lineage>
        <taxon>Eukaryota</taxon>
        <taxon>Fungi</taxon>
        <taxon>Dikarya</taxon>
        <taxon>Ascomycota</taxon>
        <taxon>Pezizomycotina</taxon>
        <taxon>Eurotiomycetes</taxon>
        <taxon>Eurotiomycetidae</taxon>
        <taxon>Eurotiales</taxon>
        <taxon>Thermoascaceae</taxon>
        <taxon>Paecilomyces</taxon>
    </lineage>
</organism>
<dbReference type="EMBL" id="JAVDPF010000023">
    <property type="protein sequence ID" value="KAL1872899.1"/>
    <property type="molecule type" value="Genomic_DNA"/>
</dbReference>
<dbReference type="Gene3D" id="3.20.20.80">
    <property type="entry name" value="Glycosidases"/>
    <property type="match status" value="1"/>
</dbReference>
<proteinExistence type="predicted"/>
<evidence type="ECO:0000313" key="4">
    <source>
        <dbReference type="Proteomes" id="UP001583193"/>
    </source>
</evidence>
<keyword evidence="4" id="KW-1185">Reference proteome</keyword>
<dbReference type="PANTHER" id="PTHR36183">
    <property type="entry name" value="BETA-GLUCURONIDASE"/>
    <property type="match status" value="1"/>
</dbReference>
<gene>
    <name evidence="3" type="primary">GTR2_2</name>
    <name evidence="3" type="ORF">Plec18167_006549</name>
</gene>
<dbReference type="InterPro" id="IPR031728">
    <property type="entry name" value="GlcAase_C"/>
</dbReference>
<dbReference type="Gene3D" id="2.60.40.1180">
    <property type="entry name" value="Golgi alpha-mannosidase II"/>
    <property type="match status" value="1"/>
</dbReference>
<evidence type="ECO:0000259" key="2">
    <source>
        <dbReference type="Pfam" id="PF16862"/>
    </source>
</evidence>
<feature type="domain" description="Beta-glucuronidase C-terminal" evidence="2">
    <location>
        <begin position="149"/>
        <end position="255"/>
    </location>
</feature>
<sequence length="259" mass="28921">MSYSADNSDREASNSMQVRRRKRKLGSLENQYQSDMKWLNKNYPNVTYILGETNSDSTNLNMAQIEGVFGSALWLIDYLMYGMTQDITRMHLIQGTTFGYTGWVPVSYGGREPYVRPPLYGQIVAADVLGHDPLIQIQEVELGLWNFSAYAVYGSRKLAKFVLVNLDEWNNTTPYPRPSQQVLLQVPLESGMKSAVVERLVGNGANADEGITWGGVNWNYTDGRLVQGGKRSTDQLSFDRGGQAKLTVSSSEAVLVTLK</sequence>
<dbReference type="InterPro" id="IPR052974">
    <property type="entry name" value="GH79_Enzymes"/>
</dbReference>
<dbReference type="Pfam" id="PF16862">
    <property type="entry name" value="Glyco_hydro_79C"/>
    <property type="match status" value="1"/>
</dbReference>
<dbReference type="Proteomes" id="UP001583193">
    <property type="component" value="Unassembled WGS sequence"/>
</dbReference>
<reference evidence="3 4" key="1">
    <citation type="journal article" date="2024" name="IMA Fungus">
        <title>IMA Genome - F19 : A genome assembly and annotation guide to empower mycologists, including annotated draft genome sequences of Ceratocystis pirilliformis, Diaporthe australafricana, Fusarium ophioides, Paecilomyces lecythidis, and Sporothrix stenoceras.</title>
        <authorList>
            <person name="Aylward J."/>
            <person name="Wilson A.M."/>
            <person name="Visagie C.M."/>
            <person name="Spraker J."/>
            <person name="Barnes I."/>
            <person name="Buitendag C."/>
            <person name="Ceriani C."/>
            <person name="Del Mar Angel L."/>
            <person name="du Plessis D."/>
            <person name="Fuchs T."/>
            <person name="Gasser K."/>
            <person name="Kramer D."/>
            <person name="Li W."/>
            <person name="Munsamy K."/>
            <person name="Piso A."/>
            <person name="Price J.L."/>
            <person name="Sonnekus B."/>
            <person name="Thomas C."/>
            <person name="van der Nest A."/>
            <person name="van Dijk A."/>
            <person name="van Heerden A."/>
            <person name="van Vuuren N."/>
            <person name="Yilmaz N."/>
            <person name="Duong T.A."/>
            <person name="van der Merwe N.A."/>
            <person name="Wingfield M.J."/>
            <person name="Wingfield B.D."/>
        </authorList>
    </citation>
    <scope>NUCLEOTIDE SEQUENCE [LARGE SCALE GENOMIC DNA]</scope>
    <source>
        <strain evidence="3 4">CMW 18167</strain>
    </source>
</reference>
<dbReference type="InterPro" id="IPR013780">
    <property type="entry name" value="Glyco_hydro_b"/>
</dbReference>
<accession>A0ABR3XB92</accession>
<evidence type="ECO:0000313" key="3">
    <source>
        <dbReference type="EMBL" id="KAL1872899.1"/>
    </source>
</evidence>
<protein>
    <submittedName>
        <fullName evidence="3">GTP-binding protein gtr2</fullName>
    </submittedName>
</protein>